<accession>A0A4U5Q1X2</accession>
<dbReference type="AlphaFoldDB" id="A0A4U5Q1X2"/>
<keyword evidence="1" id="KW-0496">Mitochondrion</keyword>
<name>A0A4U5Q1X2_POPAL</name>
<reference evidence="1" key="1">
    <citation type="submission" date="2018-10" db="EMBL/GenBank/DDBJ databases">
        <title>Population genomic analysis revealed the cold adaptation of white poplar.</title>
        <authorList>
            <person name="Liu Y.-J."/>
        </authorList>
    </citation>
    <scope>NUCLEOTIDE SEQUENCE [LARGE SCALE GENOMIC DNA]</scope>
    <source>
        <strain evidence="1">PAL-ZL1</strain>
    </source>
</reference>
<sequence>MEVEMGLGYCISLFTVSCLVPPQLYIDVHTMDADADLRAFVPTQLSSSVAEVISNRRKRALSDGLESRLLDKKANELTCQSNGERQRPRSVMELRARSAPVRAFSGASTFAVTSEKKWIESDSIAKPEGRVGGEGCLRLSVSATYLTFRKVEARL</sequence>
<gene>
    <name evidence="1" type="ORF">D5086_0000160180</name>
</gene>
<comment type="caution">
    <text evidence="1">The sequence shown here is derived from an EMBL/GenBank/DDBJ whole genome shotgun (WGS) entry which is preliminary data.</text>
</comment>
<protein>
    <submittedName>
        <fullName evidence="1">Uncharacterized protein</fullName>
    </submittedName>
</protein>
<geneLocation type="mitochondrion" evidence="1"/>
<evidence type="ECO:0000313" key="1">
    <source>
        <dbReference type="EMBL" id="TKS02617.1"/>
    </source>
</evidence>
<dbReference type="EMBL" id="RCHU01000534">
    <property type="protein sequence ID" value="TKS02617.1"/>
    <property type="molecule type" value="Genomic_DNA"/>
</dbReference>
<organism evidence="1">
    <name type="scientific">Populus alba</name>
    <name type="common">White poplar</name>
    <dbReference type="NCBI Taxonomy" id="43335"/>
    <lineage>
        <taxon>Eukaryota</taxon>
        <taxon>Viridiplantae</taxon>
        <taxon>Streptophyta</taxon>
        <taxon>Embryophyta</taxon>
        <taxon>Tracheophyta</taxon>
        <taxon>Spermatophyta</taxon>
        <taxon>Magnoliopsida</taxon>
        <taxon>eudicotyledons</taxon>
        <taxon>Gunneridae</taxon>
        <taxon>Pentapetalae</taxon>
        <taxon>rosids</taxon>
        <taxon>fabids</taxon>
        <taxon>Malpighiales</taxon>
        <taxon>Salicaceae</taxon>
        <taxon>Saliceae</taxon>
        <taxon>Populus</taxon>
    </lineage>
</organism>
<proteinExistence type="predicted"/>